<dbReference type="PANTHER" id="PTHR47937:SF5">
    <property type="entry name" value="PENTATRICOPEPTIDE REPEAT-CONTAINING PROTEIN"/>
    <property type="match status" value="1"/>
</dbReference>
<sequence length="376" mass="41075">MGIARKGGLRMQLSFLGRWESIGVVRILCPDEITFVLSMDACFKADRADDAAGYYRKMVESGLRPNLGVYNKLVDGLVKVGKVDDAKSFFDLMVKKLKIDVASYEFIMKALSEKTEAKAKEAEAAEAAKRSARAAVASLLPSKLFGNKDGETESAEANTNLIEATSMNEEVLRPGENASVNADGESTKEAATNSVNSGGIEAKEDVQRISGFNGCRGRTDVCTVGVPLAFFLFRLFDGLEHGSPICVYVEVQQRIASFSLNDRKMYFAINFTLPKFAYWKISSEYESVQSIAFDIWSLNEDTEVATKEVSGSVPPSATTVVEVEGASFWQWVQVSGGCSLWKIVSGFCLLDEELGQSDIGVAIYETVRGKKKSVEP</sequence>
<dbReference type="Pfam" id="PF12854">
    <property type="entry name" value="PPR_1"/>
    <property type="match status" value="1"/>
</dbReference>
<name>A0AAW2DWQ3_9ROSI</name>
<dbReference type="EMBL" id="JAZDWU010000001">
    <property type="protein sequence ID" value="KAL0014003.1"/>
    <property type="molecule type" value="Genomic_DNA"/>
</dbReference>
<evidence type="ECO:0000313" key="4">
    <source>
        <dbReference type="EMBL" id="KAL0014003.1"/>
    </source>
</evidence>
<keyword evidence="1" id="KW-0677">Repeat</keyword>
<evidence type="ECO:0008006" key="6">
    <source>
        <dbReference type="Google" id="ProtNLM"/>
    </source>
</evidence>
<dbReference type="InterPro" id="IPR052308">
    <property type="entry name" value="PPR_domain-containing"/>
</dbReference>
<gene>
    <name evidence="4" type="ORF">SO802_001072</name>
</gene>
<evidence type="ECO:0000256" key="1">
    <source>
        <dbReference type="ARBA" id="ARBA00022737"/>
    </source>
</evidence>
<dbReference type="NCBIfam" id="TIGR00756">
    <property type="entry name" value="PPR"/>
    <property type="match status" value="2"/>
</dbReference>
<dbReference type="PROSITE" id="PS51375">
    <property type="entry name" value="PPR"/>
    <property type="match status" value="2"/>
</dbReference>
<evidence type="ECO:0000313" key="5">
    <source>
        <dbReference type="Proteomes" id="UP001459277"/>
    </source>
</evidence>
<dbReference type="Proteomes" id="UP001459277">
    <property type="component" value="Unassembled WGS sequence"/>
</dbReference>
<dbReference type="InterPro" id="IPR002885">
    <property type="entry name" value="PPR_rpt"/>
</dbReference>
<accession>A0AAW2DWQ3</accession>
<dbReference type="AlphaFoldDB" id="A0AAW2DWQ3"/>
<reference evidence="4 5" key="1">
    <citation type="submission" date="2024-01" db="EMBL/GenBank/DDBJ databases">
        <title>A telomere-to-telomere, gap-free genome of sweet tea (Lithocarpus litseifolius).</title>
        <authorList>
            <person name="Zhou J."/>
        </authorList>
    </citation>
    <scope>NUCLEOTIDE SEQUENCE [LARGE SCALE GENOMIC DNA]</scope>
    <source>
        <strain evidence="4">Zhou-2022a</strain>
        <tissue evidence="4">Leaf</tissue>
    </source>
</reference>
<protein>
    <recommendedName>
        <fullName evidence="6">Pentatricopeptide repeat-containing protein</fullName>
    </recommendedName>
</protein>
<comment type="caution">
    <text evidence="4">The sequence shown here is derived from an EMBL/GenBank/DDBJ whole genome shotgun (WGS) entry which is preliminary data.</text>
</comment>
<dbReference type="InterPro" id="IPR011990">
    <property type="entry name" value="TPR-like_helical_dom_sf"/>
</dbReference>
<feature type="repeat" description="PPR" evidence="2">
    <location>
        <begin position="31"/>
        <end position="65"/>
    </location>
</feature>
<evidence type="ECO:0000256" key="3">
    <source>
        <dbReference type="SAM" id="MobiDB-lite"/>
    </source>
</evidence>
<evidence type="ECO:0000256" key="2">
    <source>
        <dbReference type="PROSITE-ProRule" id="PRU00708"/>
    </source>
</evidence>
<dbReference type="PANTHER" id="PTHR47937">
    <property type="entry name" value="PLASTID TRANSCRIPTIONALLY ACTIVE CHROMOSOME 2-LIKE PROTEIN"/>
    <property type="match status" value="1"/>
</dbReference>
<feature type="region of interest" description="Disordered" evidence="3">
    <location>
        <begin position="176"/>
        <end position="197"/>
    </location>
</feature>
<keyword evidence="5" id="KW-1185">Reference proteome</keyword>
<dbReference type="Gene3D" id="1.25.40.10">
    <property type="entry name" value="Tetratricopeptide repeat domain"/>
    <property type="match status" value="1"/>
</dbReference>
<feature type="repeat" description="PPR" evidence="2">
    <location>
        <begin position="66"/>
        <end position="96"/>
    </location>
</feature>
<organism evidence="4 5">
    <name type="scientific">Lithocarpus litseifolius</name>
    <dbReference type="NCBI Taxonomy" id="425828"/>
    <lineage>
        <taxon>Eukaryota</taxon>
        <taxon>Viridiplantae</taxon>
        <taxon>Streptophyta</taxon>
        <taxon>Embryophyta</taxon>
        <taxon>Tracheophyta</taxon>
        <taxon>Spermatophyta</taxon>
        <taxon>Magnoliopsida</taxon>
        <taxon>eudicotyledons</taxon>
        <taxon>Gunneridae</taxon>
        <taxon>Pentapetalae</taxon>
        <taxon>rosids</taxon>
        <taxon>fabids</taxon>
        <taxon>Fagales</taxon>
        <taxon>Fagaceae</taxon>
        <taxon>Lithocarpus</taxon>
    </lineage>
</organism>
<proteinExistence type="predicted"/>